<dbReference type="Pfam" id="PF00990">
    <property type="entry name" value="GGDEF"/>
    <property type="match status" value="1"/>
</dbReference>
<feature type="domain" description="EAL" evidence="2">
    <location>
        <begin position="371"/>
        <end position="626"/>
    </location>
</feature>
<dbReference type="Proteomes" id="UP000057088">
    <property type="component" value="Chromosome 2"/>
</dbReference>
<dbReference type="SUPFAM" id="SSF141868">
    <property type="entry name" value="EAL domain-like"/>
    <property type="match status" value="1"/>
</dbReference>
<proteinExistence type="predicted"/>
<dbReference type="InterPro" id="IPR000160">
    <property type="entry name" value="GGDEF_dom"/>
</dbReference>
<dbReference type="CDD" id="cd01948">
    <property type="entry name" value="EAL"/>
    <property type="match status" value="1"/>
</dbReference>
<evidence type="ECO:0000259" key="2">
    <source>
        <dbReference type="PROSITE" id="PS50883"/>
    </source>
</evidence>
<accession>A0AAX2LP68</accession>
<dbReference type="SMART" id="SM00052">
    <property type="entry name" value="EAL"/>
    <property type="match status" value="1"/>
</dbReference>
<organism evidence="5 7">
    <name type="scientific">Vibrio fluvialis</name>
    <dbReference type="NCBI Taxonomy" id="676"/>
    <lineage>
        <taxon>Bacteria</taxon>
        <taxon>Pseudomonadati</taxon>
        <taxon>Pseudomonadota</taxon>
        <taxon>Gammaproteobacteria</taxon>
        <taxon>Vibrionales</taxon>
        <taxon>Vibrionaceae</taxon>
        <taxon>Vibrio</taxon>
    </lineage>
</organism>
<gene>
    <name evidence="5" type="primary">gmr_5</name>
    <name evidence="4" type="ORF">AL536_15600</name>
    <name evidence="5" type="ORF">NCTC11327_01871</name>
</gene>
<reference evidence="4" key="2">
    <citation type="submission" date="2018-01" db="EMBL/GenBank/DDBJ databases">
        <title>FDA dAtabase for Regulatory Grade micrObial Sequences (FDA-ARGOS): Supporting development and validation of Infectious Disease Dx tests.</title>
        <authorList>
            <person name="Hoffmann M."/>
            <person name="Allard M."/>
            <person name="Evans P."/>
            <person name="Brown E."/>
            <person name="Tallon L."/>
            <person name="Sadzewicz L."/>
            <person name="Sengamalay N."/>
            <person name="Ott S."/>
            <person name="Godinez A."/>
            <person name="Nagaraj S."/>
            <person name="Vyas G."/>
            <person name="Aluvathingal J."/>
            <person name="Nadendla S."/>
            <person name="Geyer C."/>
            <person name="Sichtig H."/>
        </authorList>
    </citation>
    <scope>NUCLEOTIDE SEQUENCE</scope>
    <source>
        <strain evidence="4">ATCC 33809</strain>
    </source>
</reference>
<dbReference type="EMBL" id="CP014035">
    <property type="protein sequence ID" value="AMF94869.1"/>
    <property type="molecule type" value="Genomic_DNA"/>
</dbReference>
<dbReference type="PANTHER" id="PTHR33121">
    <property type="entry name" value="CYCLIC DI-GMP PHOSPHODIESTERASE PDEF"/>
    <property type="match status" value="1"/>
</dbReference>
<dbReference type="InterPro" id="IPR043128">
    <property type="entry name" value="Rev_trsase/Diguanyl_cyclase"/>
</dbReference>
<dbReference type="Gene3D" id="3.30.70.270">
    <property type="match status" value="1"/>
</dbReference>
<dbReference type="Gene3D" id="3.20.20.450">
    <property type="entry name" value="EAL domain"/>
    <property type="match status" value="1"/>
</dbReference>
<dbReference type="PROSITE" id="PS50887">
    <property type="entry name" value="GGDEF"/>
    <property type="match status" value="1"/>
</dbReference>
<evidence type="ECO:0000256" key="1">
    <source>
        <dbReference type="SAM" id="Phobius"/>
    </source>
</evidence>
<dbReference type="EC" id="3.1.4.52" evidence="5"/>
<feature type="domain" description="GGDEF" evidence="3">
    <location>
        <begin position="223"/>
        <end position="362"/>
    </location>
</feature>
<evidence type="ECO:0000313" key="4">
    <source>
        <dbReference type="EMBL" id="AMF94869.1"/>
    </source>
</evidence>
<dbReference type="KEGG" id="vfl:AL536_15600"/>
<keyword evidence="6" id="KW-1185">Reference proteome</keyword>
<name>A0AAX2LP68_VIBFL</name>
<keyword evidence="1" id="KW-1133">Transmembrane helix</keyword>
<dbReference type="GO" id="GO:0071111">
    <property type="term" value="F:cyclic-guanylate-specific phosphodiesterase activity"/>
    <property type="evidence" value="ECO:0007669"/>
    <property type="project" value="UniProtKB-EC"/>
</dbReference>
<dbReference type="CDD" id="cd01949">
    <property type="entry name" value="GGDEF"/>
    <property type="match status" value="1"/>
</dbReference>
<dbReference type="NCBIfam" id="TIGR00254">
    <property type="entry name" value="GGDEF"/>
    <property type="match status" value="1"/>
</dbReference>
<dbReference type="InterPro" id="IPR035919">
    <property type="entry name" value="EAL_sf"/>
</dbReference>
<feature type="transmembrane region" description="Helical" evidence="1">
    <location>
        <begin position="168"/>
        <end position="187"/>
    </location>
</feature>
<evidence type="ECO:0000313" key="5">
    <source>
        <dbReference type="EMBL" id="SUP26043.1"/>
    </source>
</evidence>
<dbReference type="SMART" id="SM00267">
    <property type="entry name" value="GGDEF"/>
    <property type="match status" value="1"/>
</dbReference>
<evidence type="ECO:0000259" key="3">
    <source>
        <dbReference type="PROSITE" id="PS50887"/>
    </source>
</evidence>
<dbReference type="InterPro" id="IPR029787">
    <property type="entry name" value="Nucleotide_cyclase"/>
</dbReference>
<evidence type="ECO:0000313" key="7">
    <source>
        <dbReference type="Proteomes" id="UP000254626"/>
    </source>
</evidence>
<dbReference type="InterPro" id="IPR050706">
    <property type="entry name" value="Cyclic-di-GMP_PDE-like"/>
</dbReference>
<keyword evidence="1" id="KW-0812">Transmembrane</keyword>
<keyword evidence="5" id="KW-0378">Hydrolase</keyword>
<dbReference type="EMBL" id="UHIP01000001">
    <property type="protein sequence ID" value="SUP26043.1"/>
    <property type="molecule type" value="Genomic_DNA"/>
</dbReference>
<keyword evidence="1" id="KW-0472">Membrane</keyword>
<dbReference type="InterPro" id="IPR001633">
    <property type="entry name" value="EAL_dom"/>
</dbReference>
<dbReference type="Pfam" id="PF00563">
    <property type="entry name" value="EAL"/>
    <property type="match status" value="1"/>
</dbReference>
<reference evidence="6" key="1">
    <citation type="submission" date="2015-12" db="EMBL/GenBank/DDBJ databases">
        <title>FDA dAtabase for Regulatory Grade micrObial Sequences (FDA-ARGOS): Supporting development and validation of Infectious Disease Dx tests.</title>
        <authorList>
            <person name="Hoffmann M."/>
            <person name="Allard M."/>
            <person name="Evans P."/>
            <person name="Brown E."/>
            <person name="Tallon L.J."/>
            <person name="Sadzewicz L."/>
            <person name="Sengamalay N."/>
            <person name="Ott S."/>
            <person name="Godinez A."/>
            <person name="Nagaraj S."/>
            <person name="Vyas G."/>
            <person name="Aluvathingal J."/>
            <person name="Nadendla S."/>
            <person name="Geyer C."/>
            <person name="Sichtig H."/>
        </authorList>
    </citation>
    <scope>NUCLEOTIDE SEQUENCE [LARGE SCALE GENOMIC DNA]</scope>
    <source>
        <strain evidence="6">ATCC 33809</strain>
    </source>
</reference>
<dbReference type="AlphaFoldDB" id="A0AAX2LP68"/>
<dbReference type="Proteomes" id="UP000254626">
    <property type="component" value="Unassembled WGS sequence"/>
</dbReference>
<dbReference type="PROSITE" id="PS50883">
    <property type="entry name" value="EAL"/>
    <property type="match status" value="1"/>
</dbReference>
<evidence type="ECO:0000313" key="6">
    <source>
        <dbReference type="Proteomes" id="UP000057088"/>
    </source>
</evidence>
<dbReference type="PANTHER" id="PTHR33121:SF79">
    <property type="entry name" value="CYCLIC DI-GMP PHOSPHODIESTERASE PDED-RELATED"/>
    <property type="match status" value="1"/>
</dbReference>
<dbReference type="SUPFAM" id="SSF55073">
    <property type="entry name" value="Nucleotide cyclase"/>
    <property type="match status" value="1"/>
</dbReference>
<feature type="transmembrane region" description="Helical" evidence="1">
    <location>
        <begin position="6"/>
        <end position="24"/>
    </location>
</feature>
<protein>
    <submittedName>
        <fullName evidence="4 5">Diguanylate cyclase</fullName>
        <ecNumber evidence="5">3.1.4.52</ecNumber>
    </submittedName>
</protein>
<sequence>MSRHIAIFIMFVFGLFIFSIWTLVKFNDTYNMLTKHTQLSAWALAQLEIETLEFSSQLETYLINDTRSSRKLNLKYDILWNRYDTFLNSDETREIRSQYGSGEVIAKAFNVLRKYENAVLKSNLSELKAFSGELKSLMPGIRNLMIVNFTGEESAKNRAIIADNKQTVLYDMLLILLVLGYISLRVYKDAKYQQFMAWHDPLTQLKNRNYLLQQIKNLSKREDDYALILLDISHFKEINDIVSYEYGDKILTEISERLKAKCDQFHFLCARVGADEFAILINRCDFNFEFFVKALLSDLGAVLNRLDPSKRMALATGIAMSHEMSEHTKRYLKKSSAILNNADLALNIAKKNPADPVVYYSKEIEIAHRKKRKLSEELEGLIKTDDQQQLYMAFQPIISPQSERLGCEALIRWNHPQHGFVNPEYLIAIAEESGLAKELGRWIMRQVYQALSVDWSAFHSRIEVAINLSDSLFDEELPALVSDIFATDINYLDAIVLEITETMTLDEIERSVSIIRQLEDINIRLSLDGFGTGWSSLYNLNHLRFNKLKIDKSFVRDLNSLDQQKFFISAIVTLSHQLGIKVVAEGVENEIQLHRLQELGVDEFQGYYFSKPITKEEFAHFSHQYFAHRKPALSAVE</sequence>
<reference evidence="5 7" key="3">
    <citation type="submission" date="2018-06" db="EMBL/GenBank/DDBJ databases">
        <authorList>
            <consortium name="Pathogen Informatics"/>
            <person name="Doyle S."/>
        </authorList>
    </citation>
    <scope>NUCLEOTIDE SEQUENCE [LARGE SCALE GENOMIC DNA]</scope>
    <source>
        <strain evidence="5 7">NCTC11327</strain>
    </source>
</reference>